<feature type="transmembrane region" description="Helical" evidence="1">
    <location>
        <begin position="183"/>
        <end position="205"/>
    </location>
</feature>
<feature type="transmembrane region" description="Helical" evidence="1">
    <location>
        <begin position="67"/>
        <end position="87"/>
    </location>
</feature>
<evidence type="ECO:0000313" key="3">
    <source>
        <dbReference type="Proteomes" id="UP000554766"/>
    </source>
</evidence>
<feature type="transmembrane region" description="Helical" evidence="1">
    <location>
        <begin position="423"/>
        <end position="445"/>
    </location>
</feature>
<keyword evidence="1" id="KW-1133">Transmembrane helix</keyword>
<feature type="transmembrane region" description="Helical" evidence="1">
    <location>
        <begin position="301"/>
        <end position="324"/>
    </location>
</feature>
<feature type="transmembrane region" description="Helical" evidence="1">
    <location>
        <begin position="457"/>
        <end position="479"/>
    </location>
</feature>
<dbReference type="RefSeq" id="WP_179790347.1">
    <property type="nucleotide sequence ID" value="NZ_JAAVJF010000001.1"/>
</dbReference>
<gene>
    <name evidence="2" type="ORF">HC235_03010</name>
</gene>
<dbReference type="EMBL" id="JAAVJF010000001">
    <property type="protein sequence ID" value="NYR14947.1"/>
    <property type="molecule type" value="Genomic_DNA"/>
</dbReference>
<organism evidence="2 3">
    <name type="scientific">Pyrobaculum arsenaticum</name>
    <dbReference type="NCBI Taxonomy" id="121277"/>
    <lineage>
        <taxon>Archaea</taxon>
        <taxon>Thermoproteota</taxon>
        <taxon>Thermoprotei</taxon>
        <taxon>Thermoproteales</taxon>
        <taxon>Thermoproteaceae</taxon>
        <taxon>Pyrobaculum</taxon>
    </lineage>
</organism>
<reference evidence="2 3" key="1">
    <citation type="journal article" date="2020" name="Nat. Commun.">
        <title>The structures of two archaeal type IV pili illuminate evolutionary relationships.</title>
        <authorList>
            <person name="Wang F."/>
            <person name="Baquero D.P."/>
            <person name="Su Z."/>
            <person name="Beltran L.C."/>
            <person name="Prangishvili D."/>
            <person name="Krupovic M."/>
            <person name="Egelman E.H."/>
        </authorList>
    </citation>
    <scope>NUCLEOTIDE SEQUENCE [LARGE SCALE GENOMIC DNA]</scope>
    <source>
        <strain evidence="2 3">2GA</strain>
    </source>
</reference>
<keyword evidence="1" id="KW-0812">Transmembrane</keyword>
<feature type="transmembrane region" description="Helical" evidence="1">
    <location>
        <begin position="225"/>
        <end position="244"/>
    </location>
</feature>
<dbReference type="Proteomes" id="UP000554766">
    <property type="component" value="Unassembled WGS sequence"/>
</dbReference>
<dbReference type="AlphaFoldDB" id="A0A7L4P935"/>
<accession>A0A7L4P935</accession>
<evidence type="ECO:0000313" key="2">
    <source>
        <dbReference type="EMBL" id="NYR14947.1"/>
    </source>
</evidence>
<proteinExistence type="predicted"/>
<evidence type="ECO:0000256" key="1">
    <source>
        <dbReference type="SAM" id="Phobius"/>
    </source>
</evidence>
<keyword evidence="1" id="KW-0472">Membrane</keyword>
<feature type="transmembrane region" description="Helical" evidence="1">
    <location>
        <begin position="150"/>
        <end position="171"/>
    </location>
</feature>
<feature type="transmembrane region" description="Helical" evidence="1">
    <location>
        <begin position="37"/>
        <end position="55"/>
    </location>
</feature>
<comment type="caution">
    <text evidence="2">The sequence shown here is derived from an EMBL/GenBank/DDBJ whole genome shotgun (WGS) entry which is preliminary data.</text>
</comment>
<sequence>MEKNSIRIGKLPIEVVEKIPTPEDVFKLKKIGIKERLLVLYGSALIALGVSIGSGEFLLGPAQAVKYGLVLAWLVPIGAFLQAIYMYSWAKLTIATGETPVTLMFRIGMWAGWLGALGVLFGNIWGGWAYNSAVALAGGILGRAPGPQDAYLIGVSGTILLLLTFLMLALGRRIARTLEIFNWIDLGFIFLSFIILTIILVPPPVWGELARGLVSFQIPAGIDPVLLAAWWGYIGLATGLNYYATAWFKDKGFGMSSLTGYIPALIGGRRIEVSAWGKTFTLTPENLKVFKRWTSLALEELMVIFFLGAIIGMLLPMTLSYAFAKGYGLSVTWNMPMWLAFVLRDLWGPAAFWYGILVGVFVLFKTQLGIVDAVVRNMSDAAWKFENIRKFFRNDIRYLYYLLVAVYLIWAAMAFIATAPGVLILISANMANAGALWGIPFLIYLNYKMPKELRLNWSIILLNIIFMIMCIIFMTFSVGRALGLI</sequence>
<protein>
    <submittedName>
        <fullName evidence="2">Nramp family divalent metal transporter</fullName>
    </submittedName>
</protein>
<keyword evidence="3" id="KW-1185">Reference proteome</keyword>
<name>A0A7L4P935_9CREN</name>
<dbReference type="NCBIfam" id="NF037982">
    <property type="entry name" value="Nramp_1"/>
    <property type="match status" value="1"/>
</dbReference>
<feature type="transmembrane region" description="Helical" evidence="1">
    <location>
        <begin position="398"/>
        <end position="417"/>
    </location>
</feature>
<feature type="transmembrane region" description="Helical" evidence="1">
    <location>
        <begin position="346"/>
        <end position="364"/>
    </location>
</feature>
<feature type="transmembrane region" description="Helical" evidence="1">
    <location>
        <begin position="107"/>
        <end position="130"/>
    </location>
</feature>